<dbReference type="AlphaFoldDB" id="A0A7S3HV57"/>
<gene>
    <name evidence="7" type="ORF">FEHR0123_LOCUS603</name>
</gene>
<dbReference type="PANTHER" id="PTHR11524">
    <property type="entry name" value="60S RIBOSOMAL PROTEIN L7"/>
    <property type="match status" value="1"/>
</dbReference>
<name>A0A7S3HV57_9SPIT</name>
<dbReference type="Pfam" id="PF00327">
    <property type="entry name" value="Ribosomal_L30"/>
    <property type="match status" value="1"/>
</dbReference>
<keyword evidence="2" id="KW-0694">RNA-binding</keyword>
<dbReference type="InterPro" id="IPR005998">
    <property type="entry name" value="Ribosomal_uL30_euk"/>
</dbReference>
<dbReference type="PROSITE" id="PS00634">
    <property type="entry name" value="RIBOSOMAL_L30"/>
    <property type="match status" value="1"/>
</dbReference>
<dbReference type="InterPro" id="IPR035808">
    <property type="entry name" value="Ribosomal_uL30_euk_arc"/>
</dbReference>
<protein>
    <recommendedName>
        <fullName evidence="8">60S ribosomal protein L7</fullName>
    </recommendedName>
</protein>
<evidence type="ECO:0000259" key="5">
    <source>
        <dbReference type="Pfam" id="PF00327"/>
    </source>
</evidence>
<dbReference type="FunFam" id="3.30.1390.20:FF:000003">
    <property type="entry name" value="60S ribosomal protein L7"/>
    <property type="match status" value="1"/>
</dbReference>
<accession>A0A7S3HV57</accession>
<dbReference type="GO" id="GO:0003723">
    <property type="term" value="F:RNA binding"/>
    <property type="evidence" value="ECO:0007669"/>
    <property type="project" value="UniProtKB-KW"/>
</dbReference>
<dbReference type="InterPro" id="IPR036919">
    <property type="entry name" value="Ribo_uL30_ferredoxin-like_sf"/>
</dbReference>
<evidence type="ECO:0000256" key="3">
    <source>
        <dbReference type="ARBA" id="ARBA00022980"/>
    </source>
</evidence>
<dbReference type="InterPro" id="IPR018038">
    <property type="entry name" value="Ribosomal_uL30_CS"/>
</dbReference>
<evidence type="ECO:0000256" key="4">
    <source>
        <dbReference type="ARBA" id="ARBA00023274"/>
    </source>
</evidence>
<dbReference type="GO" id="GO:0000463">
    <property type="term" value="P:maturation of LSU-rRNA from tricistronic rRNA transcript (SSU-rRNA, 5.8S rRNA, LSU-rRNA)"/>
    <property type="evidence" value="ECO:0007669"/>
    <property type="project" value="TreeGrafter"/>
</dbReference>
<evidence type="ECO:0008006" key="8">
    <source>
        <dbReference type="Google" id="ProtNLM"/>
    </source>
</evidence>
<dbReference type="Pfam" id="PF08079">
    <property type="entry name" value="Ribosomal_L30_N"/>
    <property type="match status" value="1"/>
</dbReference>
<evidence type="ECO:0000256" key="1">
    <source>
        <dbReference type="ARBA" id="ARBA00007594"/>
    </source>
</evidence>
<dbReference type="PANTHER" id="PTHR11524:SF16">
    <property type="entry name" value="LARGE RIBOSOMAL SUBUNIT PROTEIN UL30"/>
    <property type="match status" value="1"/>
</dbReference>
<keyword evidence="3" id="KW-0689">Ribosomal protein</keyword>
<feature type="domain" description="Large ribosomal subunit protein uL30 N-terminal eukaryotes" evidence="6">
    <location>
        <begin position="5"/>
        <end position="76"/>
    </location>
</feature>
<proteinExistence type="inferred from homology"/>
<dbReference type="InterPro" id="IPR012988">
    <property type="entry name" value="Ribosomal_uL30_N_euk"/>
</dbReference>
<evidence type="ECO:0000259" key="6">
    <source>
        <dbReference type="Pfam" id="PF08079"/>
    </source>
</evidence>
<dbReference type="InterPro" id="IPR039699">
    <property type="entry name" value="Ribosomal_uL30"/>
</dbReference>
<sequence length="239" mass="27165">MAKNIPESILKKQQRDAKLLKSLADTRAAEKQARAASRKTAAENAIKYAKEYAAADKTVVDAKRAAKAAGNFYVEAQAKIAFVVRTRGIHKLPPKQKKIMQLLRLRQLHNGVFVKLNRATINMIRMVEPYVTYGYPTRDTVRKLIYKRGYGKVNRSRIALDDNAVIEKTLGEKGVASVEDLIHEIWTVGPAFKEANNFLWPFKLSSPLKGFEKKRHPYQRGGVWGNREEKINELVGRMM</sequence>
<dbReference type="GO" id="GO:0003735">
    <property type="term" value="F:structural constituent of ribosome"/>
    <property type="evidence" value="ECO:0007669"/>
    <property type="project" value="TreeGrafter"/>
</dbReference>
<keyword evidence="4" id="KW-0687">Ribonucleoprotein</keyword>
<dbReference type="InterPro" id="IPR016082">
    <property type="entry name" value="Ribosomal_uL30_ferredoxin-like"/>
</dbReference>
<comment type="similarity">
    <text evidence="1">Belongs to the universal ribosomal protein uL30 family.</text>
</comment>
<dbReference type="GO" id="GO:0022625">
    <property type="term" value="C:cytosolic large ribosomal subunit"/>
    <property type="evidence" value="ECO:0007669"/>
    <property type="project" value="TreeGrafter"/>
</dbReference>
<feature type="domain" description="Large ribosomal subunit protein uL30-like ferredoxin-like fold" evidence="5">
    <location>
        <begin position="81"/>
        <end position="131"/>
    </location>
</feature>
<dbReference type="SUPFAM" id="SSF55129">
    <property type="entry name" value="Ribosomal protein L30p/L7e"/>
    <property type="match status" value="1"/>
</dbReference>
<evidence type="ECO:0000256" key="2">
    <source>
        <dbReference type="ARBA" id="ARBA00022884"/>
    </source>
</evidence>
<organism evidence="7">
    <name type="scientific">Favella ehrenbergii</name>
    <dbReference type="NCBI Taxonomy" id="182087"/>
    <lineage>
        <taxon>Eukaryota</taxon>
        <taxon>Sar</taxon>
        <taxon>Alveolata</taxon>
        <taxon>Ciliophora</taxon>
        <taxon>Intramacronucleata</taxon>
        <taxon>Spirotrichea</taxon>
        <taxon>Choreotrichia</taxon>
        <taxon>Tintinnida</taxon>
        <taxon>Xystonellidae</taxon>
        <taxon>Favella</taxon>
    </lineage>
</organism>
<reference evidence="7" key="1">
    <citation type="submission" date="2021-01" db="EMBL/GenBank/DDBJ databases">
        <authorList>
            <person name="Corre E."/>
            <person name="Pelletier E."/>
            <person name="Niang G."/>
            <person name="Scheremetjew M."/>
            <person name="Finn R."/>
            <person name="Kale V."/>
            <person name="Holt S."/>
            <person name="Cochrane G."/>
            <person name="Meng A."/>
            <person name="Brown T."/>
            <person name="Cohen L."/>
        </authorList>
    </citation>
    <scope>NUCLEOTIDE SEQUENCE</scope>
    <source>
        <strain evidence="7">Fehren 1</strain>
    </source>
</reference>
<dbReference type="CDD" id="cd01657">
    <property type="entry name" value="Ribosomal_L7_archeal_euk"/>
    <property type="match status" value="1"/>
</dbReference>
<dbReference type="EMBL" id="HBIE01001846">
    <property type="protein sequence ID" value="CAE0305698.1"/>
    <property type="molecule type" value="Transcribed_RNA"/>
</dbReference>
<dbReference type="Gene3D" id="3.30.1390.20">
    <property type="entry name" value="Ribosomal protein L30, ferredoxin-like fold domain"/>
    <property type="match status" value="2"/>
</dbReference>
<evidence type="ECO:0000313" key="7">
    <source>
        <dbReference type="EMBL" id="CAE0305698.1"/>
    </source>
</evidence>
<dbReference type="NCBIfam" id="TIGR01310">
    <property type="entry name" value="uL30_euk"/>
    <property type="match status" value="1"/>
</dbReference>